<dbReference type="Gene3D" id="1.10.490.10">
    <property type="entry name" value="Globins"/>
    <property type="match status" value="1"/>
</dbReference>
<organism evidence="1 2">
    <name type="scientific">Perkinsus olseni</name>
    <name type="common">Perkinsus atlanticus</name>
    <dbReference type="NCBI Taxonomy" id="32597"/>
    <lineage>
        <taxon>Eukaryota</taxon>
        <taxon>Sar</taxon>
        <taxon>Alveolata</taxon>
        <taxon>Perkinsozoa</taxon>
        <taxon>Perkinsea</taxon>
        <taxon>Perkinsida</taxon>
        <taxon>Perkinsidae</taxon>
        <taxon>Perkinsus</taxon>
    </lineage>
</organism>
<reference evidence="1 2" key="1">
    <citation type="submission" date="2020-04" db="EMBL/GenBank/DDBJ databases">
        <title>Perkinsus olseni comparative genomics.</title>
        <authorList>
            <person name="Bogema D.R."/>
        </authorList>
    </citation>
    <scope>NUCLEOTIDE SEQUENCE [LARGE SCALE GENOMIC DNA]</scope>
    <source>
        <strain evidence="1">ATCC PRA-205</strain>
    </source>
</reference>
<dbReference type="EMBL" id="JABANM010025936">
    <property type="protein sequence ID" value="KAF4713761.1"/>
    <property type="molecule type" value="Genomic_DNA"/>
</dbReference>
<dbReference type="InterPro" id="IPR009050">
    <property type="entry name" value="Globin-like_sf"/>
</dbReference>
<dbReference type="AlphaFoldDB" id="A0A7J6R045"/>
<comment type="caution">
    <text evidence="1">The sequence shown here is derived from an EMBL/GenBank/DDBJ whole genome shotgun (WGS) entry which is preliminary data.</text>
</comment>
<sequence>TLGGPYSYDVTAVKTAHYYLNIADVHFDCVVELFTAAFNEVGIHPAVTEEVGNLLGKVPTAES</sequence>
<dbReference type="SUPFAM" id="SSF46458">
    <property type="entry name" value="Globin-like"/>
    <property type="match status" value="1"/>
</dbReference>
<name>A0A7J6R045_PEROL</name>
<dbReference type="Proteomes" id="UP000574390">
    <property type="component" value="Unassembled WGS sequence"/>
</dbReference>
<protein>
    <submittedName>
        <fullName evidence="1">Uncharacterized protein</fullName>
    </submittedName>
</protein>
<evidence type="ECO:0000313" key="1">
    <source>
        <dbReference type="EMBL" id="KAF4713761.1"/>
    </source>
</evidence>
<evidence type="ECO:0000313" key="2">
    <source>
        <dbReference type="Proteomes" id="UP000574390"/>
    </source>
</evidence>
<dbReference type="GO" id="GO:0019825">
    <property type="term" value="F:oxygen binding"/>
    <property type="evidence" value="ECO:0007669"/>
    <property type="project" value="InterPro"/>
</dbReference>
<dbReference type="InterPro" id="IPR012292">
    <property type="entry name" value="Globin/Proto"/>
</dbReference>
<dbReference type="GO" id="GO:0020037">
    <property type="term" value="F:heme binding"/>
    <property type="evidence" value="ECO:0007669"/>
    <property type="project" value="InterPro"/>
</dbReference>
<accession>A0A7J6R045</accession>
<feature type="non-terminal residue" evidence="1">
    <location>
        <position position="1"/>
    </location>
</feature>
<proteinExistence type="predicted"/>
<gene>
    <name evidence="1" type="ORF">FOZ62_016905</name>
</gene>